<evidence type="ECO:0000259" key="1">
    <source>
        <dbReference type="Pfam" id="PF08241"/>
    </source>
</evidence>
<dbReference type="EMBL" id="LUTY01000459">
    <property type="protein sequence ID" value="OAD23263.1"/>
    <property type="molecule type" value="Genomic_DNA"/>
</dbReference>
<organism evidence="2 3">
    <name type="scientific">Candidatus Thiomargarita nelsonii</name>
    <dbReference type="NCBI Taxonomy" id="1003181"/>
    <lineage>
        <taxon>Bacteria</taxon>
        <taxon>Pseudomonadati</taxon>
        <taxon>Pseudomonadota</taxon>
        <taxon>Gammaproteobacteria</taxon>
        <taxon>Thiotrichales</taxon>
        <taxon>Thiotrichaceae</taxon>
        <taxon>Thiomargarita</taxon>
    </lineage>
</organism>
<dbReference type="InterPro" id="IPR013216">
    <property type="entry name" value="Methyltransf_11"/>
</dbReference>
<dbReference type="Proteomes" id="UP000076962">
    <property type="component" value="Unassembled WGS sequence"/>
</dbReference>
<keyword evidence="2" id="KW-0808">Transferase</keyword>
<reference evidence="2 3" key="1">
    <citation type="submission" date="2016-05" db="EMBL/GenBank/DDBJ databases">
        <title>Single-cell genome of chain-forming Candidatus Thiomargarita nelsonii and comparison to other large sulfur-oxidizing bacteria.</title>
        <authorList>
            <person name="Winkel M."/>
            <person name="Salman V."/>
            <person name="Woyke T."/>
            <person name="Schulz-Vogt H."/>
            <person name="Richter M."/>
            <person name="Flood B."/>
            <person name="Bailey J."/>
            <person name="Amann R."/>
            <person name="Mussmann M."/>
        </authorList>
    </citation>
    <scope>NUCLEOTIDE SEQUENCE [LARGE SCALE GENOMIC DNA]</scope>
    <source>
        <strain evidence="2 3">THI036</strain>
    </source>
</reference>
<sequence>MKKWKTTSMTVLPFKYKYDKTEKAFTGYYSFLEKLILDEGAIKICDVGGGANPSLSPKFIEKHGLDYTVLDISADELKKAPDVYRKVQADIGDPNLIIDGEYYDLVFSRMLAEHVKRGYDFHNNILKMLSPNGVAFHFFPTLFALPFLVNYLLPERVAYELINVLQPKIRLKEGNKAKFPAYYSWCFGPLAHQIGRFEKLGYQVEEYWGFYGHDGYYGRLKLLLKLHQHTSNYLVKHPIPWLTDFAYVILRKKAITETC</sequence>
<feature type="domain" description="Methyltransferase type 11" evidence="1">
    <location>
        <begin position="47"/>
        <end position="135"/>
    </location>
</feature>
<dbReference type="GO" id="GO:0008757">
    <property type="term" value="F:S-adenosylmethionine-dependent methyltransferase activity"/>
    <property type="evidence" value="ECO:0007669"/>
    <property type="project" value="InterPro"/>
</dbReference>
<dbReference type="InterPro" id="IPR029063">
    <property type="entry name" value="SAM-dependent_MTases_sf"/>
</dbReference>
<dbReference type="Pfam" id="PF08241">
    <property type="entry name" value="Methyltransf_11"/>
    <property type="match status" value="1"/>
</dbReference>
<keyword evidence="3" id="KW-1185">Reference proteome</keyword>
<gene>
    <name evidence="2" type="ORF">THIOM_000905</name>
</gene>
<accession>A0A176S5C1</accession>
<protein>
    <submittedName>
        <fullName evidence="2">Methyltransferase type 11</fullName>
    </submittedName>
</protein>
<evidence type="ECO:0000313" key="3">
    <source>
        <dbReference type="Proteomes" id="UP000076962"/>
    </source>
</evidence>
<name>A0A176S5C1_9GAMM</name>
<dbReference type="SUPFAM" id="SSF53335">
    <property type="entry name" value="S-adenosyl-L-methionine-dependent methyltransferases"/>
    <property type="match status" value="1"/>
</dbReference>
<dbReference type="GO" id="GO:0032259">
    <property type="term" value="P:methylation"/>
    <property type="evidence" value="ECO:0007669"/>
    <property type="project" value="UniProtKB-KW"/>
</dbReference>
<dbReference type="Gene3D" id="3.40.50.150">
    <property type="entry name" value="Vaccinia Virus protein VP39"/>
    <property type="match status" value="1"/>
</dbReference>
<proteinExistence type="predicted"/>
<comment type="caution">
    <text evidence="2">The sequence shown here is derived from an EMBL/GenBank/DDBJ whole genome shotgun (WGS) entry which is preliminary data.</text>
</comment>
<keyword evidence="2" id="KW-0489">Methyltransferase</keyword>
<dbReference type="AlphaFoldDB" id="A0A176S5C1"/>
<evidence type="ECO:0000313" key="2">
    <source>
        <dbReference type="EMBL" id="OAD23263.1"/>
    </source>
</evidence>